<name>A0A0R1RDN0_9LACO</name>
<proteinExistence type="predicted"/>
<dbReference type="STRING" id="1423778.FC70_GL000780"/>
<reference evidence="2 3" key="1">
    <citation type="journal article" date="2015" name="Genome Announc.">
        <title>Expanding the biotechnology potential of lactobacilli through comparative genomics of 213 strains and associated genera.</title>
        <authorList>
            <person name="Sun Z."/>
            <person name="Harris H.M."/>
            <person name="McCann A."/>
            <person name="Guo C."/>
            <person name="Argimon S."/>
            <person name="Zhang W."/>
            <person name="Yang X."/>
            <person name="Jeffery I.B."/>
            <person name="Cooney J.C."/>
            <person name="Kagawa T.F."/>
            <person name="Liu W."/>
            <person name="Song Y."/>
            <person name="Salvetti E."/>
            <person name="Wrobel A."/>
            <person name="Rasinkangas P."/>
            <person name="Parkhill J."/>
            <person name="Rea M.C."/>
            <person name="O'Sullivan O."/>
            <person name="Ritari J."/>
            <person name="Douillard F.P."/>
            <person name="Paul Ross R."/>
            <person name="Yang R."/>
            <person name="Briner A.E."/>
            <person name="Felis G.E."/>
            <person name="de Vos W.M."/>
            <person name="Barrangou R."/>
            <person name="Klaenhammer T.R."/>
            <person name="Caufield P.W."/>
            <person name="Cui Y."/>
            <person name="Zhang H."/>
            <person name="O'Toole P.W."/>
        </authorList>
    </citation>
    <scope>NUCLEOTIDE SEQUENCE [LARGE SCALE GENOMIC DNA]</scope>
    <source>
        <strain evidence="2 3">DSM 15707</strain>
    </source>
</reference>
<protein>
    <submittedName>
        <fullName evidence="2">Uncharacterized protein</fullName>
    </submittedName>
</protein>
<keyword evidence="3" id="KW-1185">Reference proteome</keyword>
<feature type="transmembrane region" description="Helical" evidence="1">
    <location>
        <begin position="98"/>
        <end position="122"/>
    </location>
</feature>
<evidence type="ECO:0000256" key="1">
    <source>
        <dbReference type="SAM" id="Phobius"/>
    </source>
</evidence>
<dbReference type="RefSeq" id="WP_057889744.1">
    <property type="nucleotide sequence ID" value="NZ_AZFE01000031.1"/>
</dbReference>
<keyword evidence="1" id="KW-1133">Transmembrane helix</keyword>
<gene>
    <name evidence="2" type="ORF">FC70_GL000780</name>
</gene>
<dbReference type="Proteomes" id="UP000051697">
    <property type="component" value="Unassembled WGS sequence"/>
</dbReference>
<dbReference type="AlphaFoldDB" id="A0A0R1RDN0"/>
<keyword evidence="1" id="KW-0812">Transmembrane</keyword>
<dbReference type="KEGG" id="lol:LACOL_0519"/>
<dbReference type="OrthoDB" id="2249789at2"/>
<organism evidence="2 3">
    <name type="scientific">Paucilactobacillus oligofermentans DSM 15707 = LMG 22743</name>
    <dbReference type="NCBI Taxonomy" id="1423778"/>
    <lineage>
        <taxon>Bacteria</taxon>
        <taxon>Bacillati</taxon>
        <taxon>Bacillota</taxon>
        <taxon>Bacilli</taxon>
        <taxon>Lactobacillales</taxon>
        <taxon>Lactobacillaceae</taxon>
        <taxon>Paucilactobacillus</taxon>
    </lineage>
</organism>
<accession>A0A0R1RDN0</accession>
<evidence type="ECO:0000313" key="2">
    <source>
        <dbReference type="EMBL" id="KRL55184.1"/>
    </source>
</evidence>
<sequence length="163" mass="17923">MDKTDITSTIAGQTQKVIFALSTIFFWVKGSIKVDSRFVKVETKNTILGVIPAGQKNRTFPLKNLQEANLSSSYDVKAMFFGLVILIIGFFVMKANFLIALILMVIGIAVFCAGIKTVLVIVSAGSEYAVDAPFFEKTKMNTIKDAIDEALAYDTDKTDLNLH</sequence>
<evidence type="ECO:0000313" key="3">
    <source>
        <dbReference type="Proteomes" id="UP000051697"/>
    </source>
</evidence>
<dbReference type="PATRIC" id="fig|1423778.4.peg.812"/>
<feature type="transmembrane region" description="Helical" evidence="1">
    <location>
        <begin position="74"/>
        <end position="92"/>
    </location>
</feature>
<comment type="caution">
    <text evidence="2">The sequence shown here is derived from an EMBL/GenBank/DDBJ whole genome shotgun (WGS) entry which is preliminary data.</text>
</comment>
<keyword evidence="1" id="KW-0472">Membrane</keyword>
<dbReference type="EMBL" id="AZFE01000031">
    <property type="protein sequence ID" value="KRL55184.1"/>
    <property type="molecule type" value="Genomic_DNA"/>
</dbReference>